<proteinExistence type="inferred from homology"/>
<feature type="compositionally biased region" description="Acidic residues" evidence="2">
    <location>
        <begin position="243"/>
        <end position="269"/>
    </location>
</feature>
<dbReference type="Pfam" id="PF08574">
    <property type="entry name" value="Iwr1"/>
    <property type="match status" value="1"/>
</dbReference>
<sequence length="349" mass="39391">MPPNPPQTLSVKRKRNDFAPDTLIVDGSLKRQKSSNEALNNQFAWHRVSKPGAQNLLPPLLSPALADRPKFHLSYASGDRKERVLVQTRREKEQAVVGSNGIEGQAQELHNDVLIEEEPPRPRKRPGAGTAVPGVKPTITTSKSEIKGPSDDDIKQLERFSKEVELDEAAKLKLPSSPKKFKPKVPALRYKERHPEKAAALDPDAMDVDDYVYDTYVREAIVPDAQGKLPEPQGTVGVIVLKDEDEDWWNGEDGSDKEFDTDDEDENAEDYYANDYPEDEVDSDDEYDRNPYQSKFRHGSDDEEFDLNDDSEDDEGARSDGNEDDEHFRRIAPPQPRKAPAYWGRVGEI</sequence>
<name>A0A6A5UAA3_9PLEO</name>
<dbReference type="Proteomes" id="UP000800035">
    <property type="component" value="Unassembled WGS sequence"/>
</dbReference>
<keyword evidence="5" id="KW-1185">Reference proteome</keyword>
<feature type="region of interest" description="Disordered" evidence="2">
    <location>
        <begin position="175"/>
        <end position="202"/>
    </location>
</feature>
<feature type="compositionally biased region" description="Basic and acidic residues" evidence="2">
    <location>
        <begin position="189"/>
        <end position="199"/>
    </location>
</feature>
<feature type="compositionally biased region" description="Acidic residues" evidence="2">
    <location>
        <begin position="276"/>
        <end position="287"/>
    </location>
</feature>
<comment type="similarity">
    <text evidence="1">Belongs to the IWR1/SLC7A6OS family.</text>
</comment>
<reference evidence="4" key="1">
    <citation type="journal article" date="2020" name="Stud. Mycol.">
        <title>101 Dothideomycetes genomes: a test case for predicting lifestyles and emergence of pathogens.</title>
        <authorList>
            <person name="Haridas S."/>
            <person name="Albert R."/>
            <person name="Binder M."/>
            <person name="Bloem J."/>
            <person name="Labutti K."/>
            <person name="Salamov A."/>
            <person name="Andreopoulos B."/>
            <person name="Baker S."/>
            <person name="Barry K."/>
            <person name="Bills G."/>
            <person name="Bluhm B."/>
            <person name="Cannon C."/>
            <person name="Castanera R."/>
            <person name="Culley D."/>
            <person name="Daum C."/>
            <person name="Ezra D."/>
            <person name="Gonzalez J."/>
            <person name="Henrissat B."/>
            <person name="Kuo A."/>
            <person name="Liang C."/>
            <person name="Lipzen A."/>
            <person name="Lutzoni F."/>
            <person name="Magnuson J."/>
            <person name="Mondo S."/>
            <person name="Nolan M."/>
            <person name="Ohm R."/>
            <person name="Pangilinan J."/>
            <person name="Park H.-J."/>
            <person name="Ramirez L."/>
            <person name="Alfaro M."/>
            <person name="Sun H."/>
            <person name="Tritt A."/>
            <person name="Yoshinaga Y."/>
            <person name="Zwiers L.-H."/>
            <person name="Turgeon B."/>
            <person name="Goodwin S."/>
            <person name="Spatafora J."/>
            <person name="Crous P."/>
            <person name="Grigoriev I."/>
        </authorList>
    </citation>
    <scope>NUCLEOTIDE SEQUENCE</scope>
    <source>
        <strain evidence="4">CBS 675.92</strain>
    </source>
</reference>
<dbReference type="PANTHER" id="PTHR28063">
    <property type="entry name" value="RNA POLYMERASE II NUCLEAR LOCALIZATION PROTEIN IWR1"/>
    <property type="match status" value="1"/>
</dbReference>
<dbReference type="PANTHER" id="PTHR28063:SF1">
    <property type="entry name" value="RNA POLYMERASE II NUCLEAR LOCALIZATION PROTEIN IWR1"/>
    <property type="match status" value="1"/>
</dbReference>
<organism evidence="4 5">
    <name type="scientific">Byssothecium circinans</name>
    <dbReference type="NCBI Taxonomy" id="147558"/>
    <lineage>
        <taxon>Eukaryota</taxon>
        <taxon>Fungi</taxon>
        <taxon>Dikarya</taxon>
        <taxon>Ascomycota</taxon>
        <taxon>Pezizomycotina</taxon>
        <taxon>Dothideomycetes</taxon>
        <taxon>Pleosporomycetidae</taxon>
        <taxon>Pleosporales</taxon>
        <taxon>Massarineae</taxon>
        <taxon>Massarinaceae</taxon>
        <taxon>Byssothecium</taxon>
    </lineage>
</organism>
<dbReference type="InterPro" id="IPR040150">
    <property type="entry name" value="Iwr1"/>
</dbReference>
<dbReference type="EMBL" id="ML976980">
    <property type="protein sequence ID" value="KAF1961831.1"/>
    <property type="molecule type" value="Genomic_DNA"/>
</dbReference>
<feature type="compositionally biased region" description="Basic and acidic residues" evidence="2">
    <location>
        <begin position="316"/>
        <end position="329"/>
    </location>
</feature>
<feature type="domain" description="Transcription factor Iwr1" evidence="3">
    <location>
        <begin position="209"/>
        <end position="280"/>
    </location>
</feature>
<evidence type="ECO:0000256" key="2">
    <source>
        <dbReference type="SAM" id="MobiDB-lite"/>
    </source>
</evidence>
<dbReference type="GO" id="GO:0005737">
    <property type="term" value="C:cytoplasm"/>
    <property type="evidence" value="ECO:0007669"/>
    <property type="project" value="TreeGrafter"/>
</dbReference>
<dbReference type="OrthoDB" id="6255506at2759"/>
<protein>
    <recommendedName>
        <fullName evidence="3">Transcription factor Iwr1 domain-containing protein</fullName>
    </recommendedName>
</protein>
<dbReference type="AlphaFoldDB" id="A0A6A5UAA3"/>
<evidence type="ECO:0000256" key="1">
    <source>
        <dbReference type="ARBA" id="ARBA00010218"/>
    </source>
</evidence>
<evidence type="ECO:0000313" key="4">
    <source>
        <dbReference type="EMBL" id="KAF1961831.1"/>
    </source>
</evidence>
<feature type="region of interest" description="Disordered" evidence="2">
    <location>
        <begin position="118"/>
        <end position="153"/>
    </location>
</feature>
<dbReference type="GO" id="GO:0006606">
    <property type="term" value="P:protein import into nucleus"/>
    <property type="evidence" value="ECO:0007669"/>
    <property type="project" value="InterPro"/>
</dbReference>
<evidence type="ECO:0000313" key="5">
    <source>
        <dbReference type="Proteomes" id="UP000800035"/>
    </source>
</evidence>
<feature type="compositionally biased region" description="Acidic residues" evidence="2">
    <location>
        <begin position="301"/>
        <end position="315"/>
    </location>
</feature>
<gene>
    <name evidence="4" type="ORF">CC80DRAFT_488235</name>
</gene>
<evidence type="ECO:0000259" key="3">
    <source>
        <dbReference type="Pfam" id="PF08574"/>
    </source>
</evidence>
<dbReference type="InterPro" id="IPR013883">
    <property type="entry name" value="TF_Iwr1_dom"/>
</dbReference>
<accession>A0A6A5UAA3</accession>
<feature type="compositionally biased region" description="Basic and acidic residues" evidence="2">
    <location>
        <begin position="144"/>
        <end position="153"/>
    </location>
</feature>
<feature type="region of interest" description="Disordered" evidence="2">
    <location>
        <begin position="224"/>
        <end position="349"/>
    </location>
</feature>